<dbReference type="RefSeq" id="WP_394477513.1">
    <property type="nucleotide sequence ID" value="NZ_JBIGHV010000003.1"/>
</dbReference>
<evidence type="ECO:0000259" key="2">
    <source>
        <dbReference type="PROSITE" id="PS51340"/>
    </source>
</evidence>
<dbReference type="InterPro" id="IPR011037">
    <property type="entry name" value="Pyrv_Knase-like_insert_dom_sf"/>
</dbReference>
<feature type="domain" description="MOSC" evidence="2">
    <location>
        <begin position="41"/>
        <end position="164"/>
    </location>
</feature>
<gene>
    <name evidence="3" type="ORF">ACG00Y_07615</name>
</gene>
<keyword evidence="4" id="KW-1185">Reference proteome</keyword>
<dbReference type="InterPro" id="IPR036217">
    <property type="entry name" value="MethylDNA_cys_MeTrfase_DNAb"/>
</dbReference>
<dbReference type="PANTHER" id="PTHR36930">
    <property type="entry name" value="METAL-SULFUR CLUSTER BIOSYNTHESIS PROTEINS YUAD-RELATED"/>
    <property type="match status" value="1"/>
</dbReference>
<dbReference type="Gene3D" id="2.40.33.20">
    <property type="entry name" value="PK beta-barrel domain-like"/>
    <property type="match status" value="1"/>
</dbReference>
<proteinExistence type="predicted"/>
<dbReference type="Pfam" id="PF03473">
    <property type="entry name" value="MOSC"/>
    <property type="match status" value="1"/>
</dbReference>
<comment type="caution">
    <text evidence="3">The sequence shown here is derived from an EMBL/GenBank/DDBJ whole genome shotgun (WGS) entry which is preliminary data.</text>
</comment>
<dbReference type="EMBL" id="JBIGHV010000003">
    <property type="protein sequence ID" value="MFG6429773.1"/>
    <property type="molecule type" value="Genomic_DNA"/>
</dbReference>
<dbReference type="PANTHER" id="PTHR36930:SF1">
    <property type="entry name" value="MOSC DOMAIN-CONTAINING PROTEIN"/>
    <property type="match status" value="1"/>
</dbReference>
<dbReference type="PROSITE" id="PS51340">
    <property type="entry name" value="MOSC"/>
    <property type="match status" value="1"/>
</dbReference>
<reference evidence="3 4" key="1">
    <citation type="submission" date="2024-08" db="EMBL/GenBank/DDBJ databases">
        <authorList>
            <person name="Lu H."/>
        </authorList>
    </citation>
    <scope>NUCLEOTIDE SEQUENCE [LARGE SCALE GENOMIC DNA]</scope>
    <source>
        <strain evidence="3 4">LYH14W</strain>
    </source>
</reference>
<organism evidence="3 4">
    <name type="scientific">Pelomonas parva</name>
    <dbReference type="NCBI Taxonomy" id="3299032"/>
    <lineage>
        <taxon>Bacteria</taxon>
        <taxon>Pseudomonadati</taxon>
        <taxon>Pseudomonadota</taxon>
        <taxon>Betaproteobacteria</taxon>
        <taxon>Burkholderiales</taxon>
        <taxon>Sphaerotilaceae</taxon>
        <taxon>Roseateles</taxon>
    </lineage>
</organism>
<name>A0ABW7F3A7_9BURK</name>
<evidence type="ECO:0000313" key="4">
    <source>
        <dbReference type="Proteomes" id="UP001606210"/>
    </source>
</evidence>
<dbReference type="InterPro" id="IPR052716">
    <property type="entry name" value="MOSC_domain"/>
</dbReference>
<dbReference type="Proteomes" id="UP001606210">
    <property type="component" value="Unassembled WGS sequence"/>
</dbReference>
<protein>
    <submittedName>
        <fullName evidence="3">MOSC domain-containing protein</fullName>
    </submittedName>
</protein>
<dbReference type="InterPro" id="IPR005302">
    <property type="entry name" value="MoCF_Sase_C"/>
</dbReference>
<dbReference type="SUPFAM" id="SSF50800">
    <property type="entry name" value="PK beta-barrel domain-like"/>
    <property type="match status" value="1"/>
</dbReference>
<evidence type="ECO:0000256" key="1">
    <source>
        <dbReference type="SAM" id="MobiDB-lite"/>
    </source>
</evidence>
<sequence>MIQGLLLNTSHSTRSEPPQGSQSWQPIGSVQAAYSRVAKEAEPRHLTRVETMANYGIVGDRHACPHSPRQLLIAGDPGYERFWLADTTLRENVRIDFSTADLRSGDLLRLGAEVVLWLTFHCEPCSLLERRHPGVVKRIGTHRGMLARVLRGGSFSVGDEISLARASLPAMSDDWQTRVLGVARAVPAGHYIVYRQLAEMAGVANAYCRAFPRVLSRLPVDISSRVIGAANTLPGPRWSGAELFDVAHHLA</sequence>
<accession>A0ABW7F3A7</accession>
<evidence type="ECO:0000313" key="3">
    <source>
        <dbReference type="EMBL" id="MFG6429773.1"/>
    </source>
</evidence>
<feature type="region of interest" description="Disordered" evidence="1">
    <location>
        <begin position="1"/>
        <end position="26"/>
    </location>
</feature>
<dbReference type="SUPFAM" id="SSF46767">
    <property type="entry name" value="Methylated DNA-protein cysteine methyltransferase, C-terminal domain"/>
    <property type="match status" value="1"/>
</dbReference>